<feature type="transmembrane region" description="Helical" evidence="1">
    <location>
        <begin position="195"/>
        <end position="216"/>
    </location>
</feature>
<dbReference type="EMBL" id="CP131059">
    <property type="protein sequence ID" value="WNY23913.1"/>
    <property type="molecule type" value="Genomic_DNA"/>
</dbReference>
<name>A0AA96V2I4_9EURY</name>
<keyword evidence="1" id="KW-1133">Transmembrane helix</keyword>
<organism evidence="2 3">
    <name type="scientific">Methanimicrococcus hongohii</name>
    <dbReference type="NCBI Taxonomy" id="3028295"/>
    <lineage>
        <taxon>Archaea</taxon>
        <taxon>Methanobacteriati</taxon>
        <taxon>Methanobacteriota</taxon>
        <taxon>Stenosarchaea group</taxon>
        <taxon>Methanomicrobia</taxon>
        <taxon>Methanosarcinales</taxon>
        <taxon>Methanosarcinaceae</taxon>
        <taxon>Methanimicrococcus</taxon>
    </lineage>
</organism>
<feature type="transmembrane region" description="Helical" evidence="1">
    <location>
        <begin position="104"/>
        <end position="124"/>
    </location>
</feature>
<gene>
    <name evidence="2" type="ORF">MmiHf6_12360</name>
</gene>
<evidence type="ECO:0000313" key="3">
    <source>
        <dbReference type="Proteomes" id="UP001302978"/>
    </source>
</evidence>
<reference evidence="2 3" key="1">
    <citation type="submission" date="2023-07" db="EMBL/GenBank/DDBJ databases">
        <title>Closed genoem sequence of Methanomicrococcus sp. Hf6.</title>
        <authorList>
            <person name="Poehlein A."/>
            <person name="Protasov E."/>
            <person name="Platt K."/>
            <person name="Reeh H."/>
            <person name="Daniel R."/>
            <person name="Brune A."/>
        </authorList>
    </citation>
    <scope>NUCLEOTIDE SEQUENCE [LARGE SCALE GENOMIC DNA]</scope>
    <source>
        <strain evidence="2 3">Hf6</strain>
    </source>
</reference>
<keyword evidence="1" id="KW-0812">Transmembrane</keyword>
<feature type="transmembrane region" description="Helical" evidence="1">
    <location>
        <begin position="223"/>
        <end position="240"/>
    </location>
</feature>
<evidence type="ECO:0000256" key="1">
    <source>
        <dbReference type="SAM" id="Phobius"/>
    </source>
</evidence>
<feature type="transmembrane region" description="Helical" evidence="1">
    <location>
        <begin position="32"/>
        <end position="55"/>
    </location>
</feature>
<keyword evidence="1" id="KW-0472">Membrane</keyword>
<dbReference type="AlphaFoldDB" id="A0AA96V2I4"/>
<protein>
    <submittedName>
        <fullName evidence="2">Uncharacterized protein</fullName>
    </submittedName>
</protein>
<accession>A0AA96V2I4</accession>
<feature type="transmembrane region" description="Helical" evidence="1">
    <location>
        <begin position="136"/>
        <end position="157"/>
    </location>
</feature>
<feature type="transmembrane region" description="Helical" evidence="1">
    <location>
        <begin position="67"/>
        <end position="92"/>
    </location>
</feature>
<dbReference type="KEGG" id="mehf:MmiHf6_12360"/>
<keyword evidence="3" id="KW-1185">Reference proteome</keyword>
<feature type="transmembrane region" description="Helical" evidence="1">
    <location>
        <begin position="169"/>
        <end position="189"/>
    </location>
</feature>
<proteinExistence type="predicted"/>
<dbReference type="Proteomes" id="UP001302978">
    <property type="component" value="Chromosome"/>
</dbReference>
<evidence type="ECO:0000313" key="2">
    <source>
        <dbReference type="EMBL" id="WNY23913.1"/>
    </source>
</evidence>
<sequence length="245" mass="28341">MKLDRDINIDGELGDGIITQILNKNQISFIECCILSFPSILMLFYFISLFVSGLIRLLKGVDIPWRTLAIIGDLPLILSIISIFIFNSVFYNFLKKKYDFKLNVFFYGVGFTSCCVTFIFLTQGKLQGSFWSGFELIFWSFLCMFSFMLTYYCYAILLQNEEKRTDNVISYLIAMILVFSLILIVLEIITSHPPIAGGLLLIFVLYLICCVSFTQIRISLRGFAWSMFLPSFVIFWYVFLSTPFM</sequence>